<proteinExistence type="predicted"/>
<evidence type="ECO:0000313" key="2">
    <source>
        <dbReference type="Proteomes" id="UP000010077"/>
    </source>
</evidence>
<accession>K7YQ25</accession>
<sequence>MSKYQWTNIFIIKIIHKLLNGKIINLINHLRNKIFLYYPTINHLKSLIYSCIQALPIGTSCIKMLI</sequence>
<name>K7YQ25_9PROT</name>
<organism evidence="1 2">
    <name type="scientific">Candidatus Endolissoclinum faulkneri L2</name>
    <dbReference type="NCBI Taxonomy" id="1193729"/>
    <lineage>
        <taxon>Bacteria</taxon>
        <taxon>Pseudomonadati</taxon>
        <taxon>Pseudomonadota</taxon>
        <taxon>Alphaproteobacteria</taxon>
        <taxon>Rhodospirillales</taxon>
        <taxon>Rhodospirillaceae</taxon>
        <taxon>Candidatus Endolissoclinum</taxon>
    </lineage>
</organism>
<dbReference type="EMBL" id="CP003539">
    <property type="protein sequence ID" value="AFX99662.1"/>
    <property type="molecule type" value="Genomic_DNA"/>
</dbReference>
<keyword evidence="2" id="KW-1185">Reference proteome</keyword>
<dbReference type="KEGG" id="thal:A1OE_1493"/>
<dbReference type="AlphaFoldDB" id="K7YQ25"/>
<protein>
    <submittedName>
        <fullName evidence="1">Uncharacterized protein</fullName>
    </submittedName>
</protein>
<dbReference type="Proteomes" id="UP000010077">
    <property type="component" value="Chromosome"/>
</dbReference>
<dbReference type="HOGENOM" id="CLU_2823028_0_0_5"/>
<gene>
    <name evidence="1" type="ORF">A1OE_1493</name>
</gene>
<reference evidence="1 2" key="1">
    <citation type="journal article" date="2012" name="Proc. Natl. Acad. Sci. U.S.A.">
        <title>Genome streamlining and chemical defense in a coral reef symbiosis.</title>
        <authorList>
            <person name="Kwan J.C."/>
            <person name="Donia M.S."/>
            <person name="Han A.W."/>
            <person name="Hirose E."/>
            <person name="Haygood M.G."/>
            <person name="Schmidt E.W."/>
        </authorList>
    </citation>
    <scope>NUCLEOTIDE SEQUENCE [LARGE SCALE GENOMIC DNA]</scope>
    <source>
        <strain evidence="1 2">L2</strain>
    </source>
</reference>
<evidence type="ECO:0000313" key="1">
    <source>
        <dbReference type="EMBL" id="AFX99662.1"/>
    </source>
</evidence>